<dbReference type="EMBL" id="BPQV01000004">
    <property type="protein sequence ID" value="GJE26818.1"/>
    <property type="molecule type" value="Genomic_DNA"/>
</dbReference>
<reference evidence="2" key="2">
    <citation type="submission" date="2021-08" db="EMBL/GenBank/DDBJ databases">
        <authorList>
            <person name="Tani A."/>
            <person name="Ola A."/>
            <person name="Ogura Y."/>
            <person name="Katsura K."/>
            <person name="Hayashi T."/>
        </authorList>
    </citation>
    <scope>NUCLEOTIDE SEQUENCE</scope>
    <source>
        <strain evidence="2">NBRC 15689</strain>
    </source>
</reference>
<dbReference type="RefSeq" id="WP_238310685.1">
    <property type="nucleotide sequence ID" value="NZ_BPQV01000004.1"/>
</dbReference>
<proteinExistence type="predicted"/>
<dbReference type="PROSITE" id="PS51257">
    <property type="entry name" value="PROKAR_LIPOPROTEIN"/>
    <property type="match status" value="1"/>
</dbReference>
<evidence type="ECO:0000313" key="3">
    <source>
        <dbReference type="Proteomes" id="UP001055156"/>
    </source>
</evidence>
<dbReference type="InterPro" id="IPR011105">
    <property type="entry name" value="Cell_wall_hydrolase_SleB"/>
</dbReference>
<dbReference type="InterPro" id="IPR042047">
    <property type="entry name" value="SleB_dom1"/>
</dbReference>
<gene>
    <name evidence="2" type="ORF">LKMONMHP_1672</name>
</gene>
<reference evidence="2" key="1">
    <citation type="journal article" date="2021" name="Front. Microbiol.">
        <title>Comprehensive Comparative Genomics and Phenotyping of Methylobacterium Species.</title>
        <authorList>
            <person name="Alessa O."/>
            <person name="Ogura Y."/>
            <person name="Fujitani Y."/>
            <person name="Takami H."/>
            <person name="Hayashi T."/>
            <person name="Sahin N."/>
            <person name="Tani A."/>
        </authorList>
    </citation>
    <scope>NUCLEOTIDE SEQUENCE</scope>
    <source>
        <strain evidence="2">NBRC 15689</strain>
    </source>
</reference>
<dbReference type="Pfam" id="PF07486">
    <property type="entry name" value="Hydrolase_2"/>
    <property type="match status" value="1"/>
</dbReference>
<sequence>MRFDRRIQTGIVLATLTAGPGLGGCGVLRPQEMTTGSIAPNAKVVAAPTRADKECLARAMYFESNRSDEEGLLAVGTVVMNRLDSPKYPGSVCEVVGQKRQFATGVLNRAVRDQDRPRIEKVADALLSGQRHSGVGQALHFHTAGRSYPYDNMHYVAQAGGNAFYEKSDREGYLPAPIPHAVVRTATGSLVPLQVAALSDAALVPSTPKAPGLAPVAAPVAVAQAPALPARVPTRYASAPGSAHARHATVDPARNICRVADEQWG</sequence>
<comment type="caution">
    <text evidence="2">The sequence shown here is derived from an EMBL/GenBank/DDBJ whole genome shotgun (WGS) entry which is preliminary data.</text>
</comment>
<organism evidence="2 3">
    <name type="scientific">Methylobacterium organophilum</name>
    <dbReference type="NCBI Taxonomy" id="410"/>
    <lineage>
        <taxon>Bacteria</taxon>
        <taxon>Pseudomonadati</taxon>
        <taxon>Pseudomonadota</taxon>
        <taxon>Alphaproteobacteria</taxon>
        <taxon>Hyphomicrobiales</taxon>
        <taxon>Methylobacteriaceae</taxon>
        <taxon>Methylobacterium</taxon>
    </lineage>
</organism>
<accession>A0ABQ4T672</accession>
<name>A0ABQ4T672_METOR</name>
<feature type="domain" description="Cell wall hydrolase SleB" evidence="1">
    <location>
        <begin position="68"/>
        <end position="165"/>
    </location>
</feature>
<keyword evidence="3" id="KW-1185">Reference proteome</keyword>
<evidence type="ECO:0000259" key="1">
    <source>
        <dbReference type="Pfam" id="PF07486"/>
    </source>
</evidence>
<dbReference type="Gene3D" id="1.10.10.2520">
    <property type="entry name" value="Cell wall hydrolase SleB, domain 1"/>
    <property type="match status" value="1"/>
</dbReference>
<dbReference type="Proteomes" id="UP001055156">
    <property type="component" value="Unassembled WGS sequence"/>
</dbReference>
<protein>
    <recommendedName>
        <fullName evidence="1">Cell wall hydrolase SleB domain-containing protein</fullName>
    </recommendedName>
</protein>
<evidence type="ECO:0000313" key="2">
    <source>
        <dbReference type="EMBL" id="GJE26818.1"/>
    </source>
</evidence>